<dbReference type="InterPro" id="IPR036390">
    <property type="entry name" value="WH_DNA-bd_sf"/>
</dbReference>
<protein>
    <submittedName>
        <fullName evidence="5">Helix-turn-helix transcriptional regulator</fullName>
    </submittedName>
</protein>
<comment type="caution">
    <text evidence="5">The sequence shown here is derived from an EMBL/GenBank/DDBJ whole genome shotgun (WGS) entry which is preliminary data.</text>
</comment>
<keyword evidence="1" id="KW-0805">Transcription regulation</keyword>
<evidence type="ECO:0000256" key="3">
    <source>
        <dbReference type="ARBA" id="ARBA00023163"/>
    </source>
</evidence>
<proteinExistence type="predicted"/>
<evidence type="ECO:0000256" key="2">
    <source>
        <dbReference type="ARBA" id="ARBA00023125"/>
    </source>
</evidence>
<dbReference type="PANTHER" id="PTHR33204">
    <property type="entry name" value="TRANSCRIPTIONAL REGULATOR, MARR FAMILY"/>
    <property type="match status" value="1"/>
</dbReference>
<evidence type="ECO:0000256" key="1">
    <source>
        <dbReference type="ARBA" id="ARBA00023015"/>
    </source>
</evidence>
<dbReference type="InterPro" id="IPR002577">
    <property type="entry name" value="HTH_HxlR"/>
</dbReference>
<organism evidence="5 6">
    <name type="scientific">Actinomyces johnsonii</name>
    <dbReference type="NCBI Taxonomy" id="544581"/>
    <lineage>
        <taxon>Bacteria</taxon>
        <taxon>Bacillati</taxon>
        <taxon>Actinomycetota</taxon>
        <taxon>Actinomycetes</taxon>
        <taxon>Actinomycetales</taxon>
        <taxon>Actinomycetaceae</taxon>
        <taxon>Actinomyces</taxon>
    </lineage>
</organism>
<sequence>MADTEKSTGMEMAPDPYSRSCPSRRLLKSLGDLWTVLVVGALHHADQPQRFKEISARVDGISTKMLTQTLRGLERDGLLKRHQYPEIPPRVTYELTDSGRGLAEALAQVETWATDHLGAVSEARARYDAAH</sequence>
<accession>A0A508A4S1</accession>
<dbReference type="AlphaFoldDB" id="A0A508A4S1"/>
<keyword evidence="2" id="KW-0238">DNA-binding</keyword>
<keyword evidence="3" id="KW-0804">Transcription</keyword>
<name>A0A508A4S1_9ACTO</name>
<evidence type="ECO:0000259" key="4">
    <source>
        <dbReference type="PROSITE" id="PS51118"/>
    </source>
</evidence>
<dbReference type="GO" id="GO:0003677">
    <property type="term" value="F:DNA binding"/>
    <property type="evidence" value="ECO:0007669"/>
    <property type="project" value="UniProtKB-KW"/>
</dbReference>
<dbReference type="RefSeq" id="WP_141423244.1">
    <property type="nucleotide sequence ID" value="NZ_JASPFB010000011.1"/>
</dbReference>
<dbReference type="PANTHER" id="PTHR33204:SF18">
    <property type="entry name" value="TRANSCRIPTIONAL REGULATORY PROTEIN"/>
    <property type="match status" value="1"/>
</dbReference>
<dbReference type="Proteomes" id="UP000319010">
    <property type="component" value="Unassembled WGS sequence"/>
</dbReference>
<gene>
    <name evidence="5" type="ORF">FK256_00075</name>
</gene>
<reference evidence="5 6" key="1">
    <citation type="submission" date="2019-06" db="EMBL/GenBank/DDBJ databases">
        <title>Draft genome sequence of Actinomyces johnsonii CCUG 34287T.</title>
        <authorList>
            <person name="Salva-Serra F."/>
            <person name="Cardew S."/>
            <person name="Moore E."/>
        </authorList>
    </citation>
    <scope>NUCLEOTIDE SEQUENCE [LARGE SCALE GENOMIC DNA]</scope>
    <source>
        <strain evidence="5 6">CCUG 34287</strain>
    </source>
</reference>
<dbReference type="SUPFAM" id="SSF46785">
    <property type="entry name" value="Winged helix' DNA-binding domain"/>
    <property type="match status" value="1"/>
</dbReference>
<dbReference type="InterPro" id="IPR036388">
    <property type="entry name" value="WH-like_DNA-bd_sf"/>
</dbReference>
<dbReference type="EMBL" id="VICB01000001">
    <property type="protein sequence ID" value="TQD44940.1"/>
    <property type="molecule type" value="Genomic_DNA"/>
</dbReference>
<evidence type="ECO:0000313" key="6">
    <source>
        <dbReference type="Proteomes" id="UP000319010"/>
    </source>
</evidence>
<feature type="domain" description="HTH hxlR-type" evidence="4">
    <location>
        <begin position="21"/>
        <end position="121"/>
    </location>
</feature>
<dbReference type="Pfam" id="PF01638">
    <property type="entry name" value="HxlR"/>
    <property type="match status" value="1"/>
</dbReference>
<evidence type="ECO:0000313" key="5">
    <source>
        <dbReference type="EMBL" id="TQD44940.1"/>
    </source>
</evidence>
<dbReference type="Gene3D" id="1.10.10.10">
    <property type="entry name" value="Winged helix-like DNA-binding domain superfamily/Winged helix DNA-binding domain"/>
    <property type="match status" value="1"/>
</dbReference>
<dbReference type="PROSITE" id="PS51118">
    <property type="entry name" value="HTH_HXLR"/>
    <property type="match status" value="1"/>
</dbReference>